<dbReference type="PROSITE" id="PS51375">
    <property type="entry name" value="PPR"/>
    <property type="match status" value="4"/>
</dbReference>
<dbReference type="GO" id="GO:0003723">
    <property type="term" value="F:RNA binding"/>
    <property type="evidence" value="ECO:0007669"/>
    <property type="project" value="InterPro"/>
</dbReference>
<feature type="repeat" description="PPR" evidence="2">
    <location>
        <begin position="196"/>
        <end position="226"/>
    </location>
</feature>
<protein>
    <recommendedName>
        <fullName evidence="5">Pentatricopeptide repeat-containing protein</fullName>
    </recommendedName>
</protein>
<dbReference type="EMBL" id="JABCRI010000006">
    <property type="protein sequence ID" value="KAF8404525.1"/>
    <property type="molecule type" value="Genomic_DNA"/>
</dbReference>
<reference evidence="3 4" key="1">
    <citation type="submission" date="2020-04" db="EMBL/GenBank/DDBJ databases">
        <title>Plant Genome Project.</title>
        <authorList>
            <person name="Zhang R.-G."/>
        </authorList>
    </citation>
    <scope>NUCLEOTIDE SEQUENCE [LARGE SCALE GENOMIC DNA]</scope>
    <source>
        <strain evidence="3">YNK0</strain>
        <tissue evidence="3">Leaf</tissue>
    </source>
</reference>
<dbReference type="GO" id="GO:0009451">
    <property type="term" value="P:RNA modification"/>
    <property type="evidence" value="ECO:0007669"/>
    <property type="project" value="InterPro"/>
</dbReference>
<evidence type="ECO:0000313" key="3">
    <source>
        <dbReference type="EMBL" id="KAF8404525.1"/>
    </source>
</evidence>
<dbReference type="Proteomes" id="UP000655225">
    <property type="component" value="Unassembled WGS sequence"/>
</dbReference>
<dbReference type="FunFam" id="1.25.40.10:FF:000231">
    <property type="entry name" value="Pentatricopeptide repeat-containing protein chloroplastic"/>
    <property type="match status" value="1"/>
</dbReference>
<dbReference type="FunFam" id="1.25.40.10:FF:000158">
    <property type="entry name" value="pentatricopeptide repeat-containing protein At2g33680"/>
    <property type="match status" value="1"/>
</dbReference>
<feature type="repeat" description="PPR" evidence="2">
    <location>
        <begin position="22"/>
        <end position="56"/>
    </location>
</feature>
<name>A0A834ZCV3_TETSI</name>
<dbReference type="PANTHER" id="PTHR47926">
    <property type="entry name" value="PENTATRICOPEPTIDE REPEAT-CONTAINING PROTEIN"/>
    <property type="match status" value="1"/>
</dbReference>
<dbReference type="Pfam" id="PF20431">
    <property type="entry name" value="E_motif"/>
    <property type="match status" value="1"/>
</dbReference>
<dbReference type="Pfam" id="PF01535">
    <property type="entry name" value="PPR"/>
    <property type="match status" value="1"/>
</dbReference>
<feature type="repeat" description="PPR" evidence="2">
    <location>
        <begin position="227"/>
        <end position="261"/>
    </location>
</feature>
<dbReference type="GO" id="GO:0099402">
    <property type="term" value="P:plant organ development"/>
    <property type="evidence" value="ECO:0007669"/>
    <property type="project" value="UniProtKB-ARBA"/>
</dbReference>
<dbReference type="OMA" id="IMRIRAM"/>
<dbReference type="OrthoDB" id="185373at2759"/>
<keyword evidence="4" id="KW-1185">Reference proteome</keyword>
<dbReference type="AlphaFoldDB" id="A0A834ZCV3"/>
<dbReference type="InterPro" id="IPR011990">
    <property type="entry name" value="TPR-like_helical_dom_sf"/>
</dbReference>
<evidence type="ECO:0000313" key="4">
    <source>
        <dbReference type="Proteomes" id="UP000655225"/>
    </source>
</evidence>
<dbReference type="InterPro" id="IPR046848">
    <property type="entry name" value="E_motif"/>
</dbReference>
<dbReference type="NCBIfam" id="TIGR00756">
    <property type="entry name" value="PPR"/>
    <property type="match status" value="4"/>
</dbReference>
<dbReference type="PANTHER" id="PTHR47926:SF395">
    <property type="entry name" value="TETRATRICOPEPTIDE-LIKE HELICAL DOMAIN, DYW DOMAIN PROTEIN-RELATED"/>
    <property type="match status" value="1"/>
</dbReference>
<gene>
    <name evidence="3" type="ORF">HHK36_009410</name>
</gene>
<evidence type="ECO:0008006" key="5">
    <source>
        <dbReference type="Google" id="ProtNLM"/>
    </source>
</evidence>
<dbReference type="Gene3D" id="1.25.40.10">
    <property type="entry name" value="Tetratricopeptide repeat domain"/>
    <property type="match status" value="3"/>
</dbReference>
<accession>A0A834ZCV3</accession>
<evidence type="ECO:0000256" key="2">
    <source>
        <dbReference type="PROSITE-ProRule" id="PRU00708"/>
    </source>
</evidence>
<evidence type="ECO:0000256" key="1">
    <source>
        <dbReference type="ARBA" id="ARBA00022737"/>
    </source>
</evidence>
<sequence>MYVKCVNLEFAHSSFERMPEKDVASWNAMIMGFAQLGLLNRVSVLFCEMRFMGLKPDSITVIGLTQSSSNAKNLNMVKAIHCFGIQIGTGEDFSVTNTWIAAYAKCDDSGLAERVFHGIPTDLRTVVSWNSMIAGGYAKKGDVEEALALFYAMELAGHQPDMVTVVALLSACGQTGALDLGRWINKYAIANGFKESVIVCNALIDMYAKCGSINDAYGLFHTMPERTTVSWTTMIAGYALNGEFKEALNLFSHMVGSGLKPNHITFIAVLQACTHAEALEVIQNVPVKPDASVWGTLLGACKIHRDVEIGEYVADRLFELEPQATVSYVAMANIYVAEGRWEGIMRIRAMMKYNRVTKLPGCSLTQVNGKIHAFTVEDRGHHVCLRIYEVLDDLALQLKESRI</sequence>
<feature type="repeat" description="PPR" evidence="2">
    <location>
        <begin position="125"/>
        <end position="160"/>
    </location>
</feature>
<dbReference type="Pfam" id="PF13041">
    <property type="entry name" value="PPR_2"/>
    <property type="match status" value="3"/>
</dbReference>
<comment type="caution">
    <text evidence="3">The sequence shown here is derived from an EMBL/GenBank/DDBJ whole genome shotgun (WGS) entry which is preliminary data.</text>
</comment>
<dbReference type="InterPro" id="IPR046960">
    <property type="entry name" value="PPR_At4g14850-like_plant"/>
</dbReference>
<keyword evidence="1" id="KW-0677">Repeat</keyword>
<dbReference type="InterPro" id="IPR002885">
    <property type="entry name" value="PPR_rpt"/>
</dbReference>
<proteinExistence type="predicted"/>
<organism evidence="3 4">
    <name type="scientific">Tetracentron sinense</name>
    <name type="common">Spur-leaf</name>
    <dbReference type="NCBI Taxonomy" id="13715"/>
    <lineage>
        <taxon>Eukaryota</taxon>
        <taxon>Viridiplantae</taxon>
        <taxon>Streptophyta</taxon>
        <taxon>Embryophyta</taxon>
        <taxon>Tracheophyta</taxon>
        <taxon>Spermatophyta</taxon>
        <taxon>Magnoliopsida</taxon>
        <taxon>Trochodendrales</taxon>
        <taxon>Trochodendraceae</taxon>
        <taxon>Tetracentron</taxon>
    </lineage>
</organism>